<comment type="caution">
    <text evidence="2">The sequence shown here is derived from an EMBL/GenBank/DDBJ whole genome shotgun (WGS) entry which is preliminary data.</text>
</comment>
<feature type="region of interest" description="Disordered" evidence="1">
    <location>
        <begin position="1"/>
        <end position="85"/>
    </location>
</feature>
<feature type="non-terminal residue" evidence="2">
    <location>
        <position position="180"/>
    </location>
</feature>
<organism evidence="2">
    <name type="scientific">Pongo abelii</name>
    <name type="common">Sumatran orangutan</name>
    <name type="synonym">Pongo pygmaeus abelii</name>
    <dbReference type="NCBI Taxonomy" id="9601"/>
    <lineage>
        <taxon>Eukaryota</taxon>
        <taxon>Metazoa</taxon>
        <taxon>Chordata</taxon>
        <taxon>Craniata</taxon>
        <taxon>Vertebrata</taxon>
        <taxon>Euteleostomi</taxon>
        <taxon>Mammalia</taxon>
        <taxon>Eutheria</taxon>
        <taxon>Euarchontoglires</taxon>
        <taxon>Primates</taxon>
        <taxon>Haplorrhini</taxon>
        <taxon>Catarrhini</taxon>
        <taxon>Hominidae</taxon>
        <taxon>Pongo</taxon>
    </lineage>
</organism>
<sequence length="180" mass="19594">MTTRQATKDPLLRGVSPTPSKIPVRSQKRTPFPTVTSCALDQENQDPRGVRASAYLAPRTPTHRLDPARASCFSRLEGPGPRGRTLCPQRLQALISPSGPSFHLSTRPSLQELRRETAGSSRTSVSQASGLLLETPVQPAFSLPKGEHEVVTRSDEGGVASLGLAQRVPLRENREMTHTR</sequence>
<gene>
    <name evidence="2" type="ORF">CR201_G0039505</name>
</gene>
<dbReference type="PANTHER" id="PTHR15289">
    <property type="entry name" value="TASTIN"/>
    <property type="match status" value="1"/>
</dbReference>
<feature type="compositionally biased region" description="Polar residues" evidence="1">
    <location>
        <begin position="118"/>
        <end position="129"/>
    </location>
</feature>
<feature type="region of interest" description="Disordered" evidence="1">
    <location>
        <begin position="97"/>
        <end position="131"/>
    </location>
</feature>
<proteinExistence type="predicted"/>
<reference evidence="2" key="1">
    <citation type="submission" date="2017-12" db="EMBL/GenBank/DDBJ databases">
        <title>High-resolution comparative analysis of great ape genomes.</title>
        <authorList>
            <person name="Pollen A."/>
            <person name="Hastie A."/>
            <person name="Hormozdiari F."/>
            <person name="Dougherty M."/>
            <person name="Liu R."/>
            <person name="Chaisson M."/>
            <person name="Hoppe E."/>
            <person name="Hill C."/>
            <person name="Pang A."/>
            <person name="Hillier L."/>
            <person name="Baker C."/>
            <person name="Armstrong J."/>
            <person name="Shendure J."/>
            <person name="Paten B."/>
            <person name="Wilson R."/>
            <person name="Chao H."/>
            <person name="Schneider V."/>
            <person name="Ventura M."/>
            <person name="Kronenberg Z."/>
            <person name="Murali S."/>
            <person name="Gordon D."/>
            <person name="Cantsilieris S."/>
            <person name="Munson K."/>
            <person name="Nelson B."/>
            <person name="Raja A."/>
            <person name="Underwood J."/>
            <person name="Diekhans M."/>
            <person name="Fiddes I."/>
            <person name="Haussler D."/>
            <person name="Eichler E."/>
        </authorList>
    </citation>
    <scope>NUCLEOTIDE SEQUENCE [LARGE SCALE GENOMIC DNA]</scope>
    <source>
        <strain evidence="2">Susie</strain>
    </source>
</reference>
<evidence type="ECO:0000313" key="2">
    <source>
        <dbReference type="EMBL" id="PNJ25848.1"/>
    </source>
</evidence>
<dbReference type="InterPro" id="IPR026133">
    <property type="entry name" value="Tastin"/>
</dbReference>
<feature type="compositionally biased region" description="Basic and acidic residues" evidence="1">
    <location>
        <begin position="1"/>
        <end position="11"/>
    </location>
</feature>
<dbReference type="AlphaFoldDB" id="A0A2J8SYJ6"/>
<evidence type="ECO:0000256" key="1">
    <source>
        <dbReference type="SAM" id="MobiDB-lite"/>
    </source>
</evidence>
<dbReference type="PANTHER" id="PTHR15289:SF3">
    <property type="entry name" value="TASTIN"/>
    <property type="match status" value="1"/>
</dbReference>
<dbReference type="EMBL" id="NDHI03003535">
    <property type="protein sequence ID" value="PNJ25848.1"/>
    <property type="molecule type" value="Genomic_DNA"/>
</dbReference>
<protein>
    <submittedName>
        <fullName evidence="2">TROAP isoform 8</fullName>
    </submittedName>
</protein>
<accession>A0A2J8SYJ6</accession>
<name>A0A2J8SYJ6_PONAB</name>